<dbReference type="PROSITE" id="PS50835">
    <property type="entry name" value="IG_LIKE"/>
    <property type="match status" value="2"/>
</dbReference>
<keyword evidence="2" id="KW-1003">Cell membrane</keyword>
<reference evidence="10 11" key="1">
    <citation type="submission" date="2019-08" db="EMBL/GenBank/DDBJ databases">
        <title>A chromosome-level genome assembly, high-density linkage maps, and genome scans reveal the genomic architecture of hybrid incompatibilities underlying speciation via character displacement in darters (Percidae: Etheostominae).</title>
        <authorList>
            <person name="Moran R.L."/>
            <person name="Catchen J.M."/>
            <person name="Fuller R.C."/>
        </authorList>
    </citation>
    <scope>NUCLEOTIDE SEQUENCE [LARGE SCALE GENOMIC DNA]</scope>
    <source>
        <strain evidence="10">EspeVRDwgs_2016</strain>
        <tissue evidence="10">Muscle</tissue>
    </source>
</reference>
<dbReference type="InterPro" id="IPR013098">
    <property type="entry name" value="Ig_I-set"/>
</dbReference>
<keyword evidence="5" id="KW-0472">Membrane</keyword>
<evidence type="ECO:0000256" key="2">
    <source>
        <dbReference type="ARBA" id="ARBA00022475"/>
    </source>
</evidence>
<name>A0A5J5CVL2_9PERO</name>
<keyword evidence="4" id="KW-0677">Repeat</keyword>
<accession>A0A5J5CVL2</accession>
<dbReference type="SMART" id="SM00408">
    <property type="entry name" value="IGc2"/>
    <property type="match status" value="2"/>
</dbReference>
<feature type="domain" description="Ig-like" evidence="9">
    <location>
        <begin position="185"/>
        <end position="277"/>
    </location>
</feature>
<dbReference type="InterPro" id="IPR013783">
    <property type="entry name" value="Ig-like_fold"/>
</dbReference>
<comment type="caution">
    <text evidence="10">The sequence shown here is derived from an EMBL/GenBank/DDBJ whole genome shotgun (WGS) entry which is preliminary data.</text>
</comment>
<dbReference type="Gene3D" id="2.60.40.10">
    <property type="entry name" value="Immunoglobulins"/>
    <property type="match status" value="2"/>
</dbReference>
<dbReference type="PANTHER" id="PTHR44170">
    <property type="entry name" value="PROTEIN SIDEKICK"/>
    <property type="match status" value="1"/>
</dbReference>
<gene>
    <name evidence="10" type="ORF">FQN60_008491</name>
</gene>
<protein>
    <recommendedName>
        <fullName evidence="9">Ig-like domain-containing protein</fullName>
    </recommendedName>
</protein>
<sequence length="316" mass="34303">MKLQLMEIPVSSVLHGIGGAVCLRGYRLLIVDVNVIRQETACVLNTAGRTPPVDTVPVSPSDFHLSSRCSESDSVSHMLGLALLPVPCPLKVIIPTESVSSYLGDTALLRCEVSGEPTPVIRWQKNREDLPMTFDPDSRMAVLPSGSLQVSRVQPPDSATYRCLADNPGSTRTGTDAELRVLPEPGVSRNLQFLQRPSRVTVLLGTDAVLECSASGYPTPSIQWRRGEELIQSWNKKYSLLVGSNLIIRSVTDDDSGSYSCTAGNKNHNITAHTELSVLAPPSESVPVFASHSYSVYTLLPAAAACRYYMMFTANR</sequence>
<evidence type="ECO:0000256" key="5">
    <source>
        <dbReference type="ARBA" id="ARBA00023136"/>
    </source>
</evidence>
<proteinExistence type="predicted"/>
<dbReference type="InterPro" id="IPR003598">
    <property type="entry name" value="Ig_sub2"/>
</dbReference>
<evidence type="ECO:0000256" key="4">
    <source>
        <dbReference type="ARBA" id="ARBA00022737"/>
    </source>
</evidence>
<keyword evidence="11" id="KW-1185">Reference proteome</keyword>
<dbReference type="FunFam" id="2.60.40.10:FF:000004">
    <property type="entry name" value="DCC isoform 1"/>
    <property type="match status" value="1"/>
</dbReference>
<keyword evidence="3" id="KW-0732">Signal</keyword>
<keyword evidence="7" id="KW-0325">Glycoprotein</keyword>
<keyword evidence="8" id="KW-0393">Immunoglobulin domain</keyword>
<dbReference type="GO" id="GO:0005886">
    <property type="term" value="C:plasma membrane"/>
    <property type="evidence" value="ECO:0007669"/>
    <property type="project" value="UniProtKB-SubCell"/>
</dbReference>
<dbReference type="InterPro" id="IPR036179">
    <property type="entry name" value="Ig-like_dom_sf"/>
</dbReference>
<dbReference type="FunFam" id="2.60.40.10:FF:000273">
    <property type="entry name" value="contactin-3 isoform X1"/>
    <property type="match status" value="1"/>
</dbReference>
<dbReference type="SUPFAM" id="SSF48726">
    <property type="entry name" value="Immunoglobulin"/>
    <property type="match status" value="2"/>
</dbReference>
<dbReference type="AlphaFoldDB" id="A0A5J5CVL2"/>
<dbReference type="InterPro" id="IPR007110">
    <property type="entry name" value="Ig-like_dom"/>
</dbReference>
<evidence type="ECO:0000256" key="3">
    <source>
        <dbReference type="ARBA" id="ARBA00022729"/>
    </source>
</evidence>
<evidence type="ECO:0000313" key="10">
    <source>
        <dbReference type="EMBL" id="KAA8584706.1"/>
    </source>
</evidence>
<evidence type="ECO:0000259" key="9">
    <source>
        <dbReference type="PROSITE" id="PS50835"/>
    </source>
</evidence>
<dbReference type="Pfam" id="PF07679">
    <property type="entry name" value="I-set"/>
    <property type="match status" value="1"/>
</dbReference>
<dbReference type="Pfam" id="PF13927">
    <property type="entry name" value="Ig_3"/>
    <property type="match status" value="1"/>
</dbReference>
<dbReference type="EMBL" id="VOFY01000016">
    <property type="protein sequence ID" value="KAA8584706.1"/>
    <property type="molecule type" value="Genomic_DNA"/>
</dbReference>
<evidence type="ECO:0000256" key="1">
    <source>
        <dbReference type="ARBA" id="ARBA00004236"/>
    </source>
</evidence>
<dbReference type="InterPro" id="IPR003599">
    <property type="entry name" value="Ig_sub"/>
</dbReference>
<evidence type="ECO:0000256" key="6">
    <source>
        <dbReference type="ARBA" id="ARBA00023157"/>
    </source>
</evidence>
<keyword evidence="6" id="KW-1015">Disulfide bond</keyword>
<feature type="domain" description="Ig-like" evidence="9">
    <location>
        <begin position="89"/>
        <end position="180"/>
    </location>
</feature>
<dbReference type="GO" id="GO:0098609">
    <property type="term" value="P:cell-cell adhesion"/>
    <property type="evidence" value="ECO:0007669"/>
    <property type="project" value="TreeGrafter"/>
</dbReference>
<dbReference type="Proteomes" id="UP000327493">
    <property type="component" value="Chromosome 16"/>
</dbReference>
<organism evidence="10 11">
    <name type="scientific">Etheostoma spectabile</name>
    <name type="common">orangethroat darter</name>
    <dbReference type="NCBI Taxonomy" id="54343"/>
    <lineage>
        <taxon>Eukaryota</taxon>
        <taxon>Metazoa</taxon>
        <taxon>Chordata</taxon>
        <taxon>Craniata</taxon>
        <taxon>Vertebrata</taxon>
        <taxon>Euteleostomi</taxon>
        <taxon>Actinopterygii</taxon>
        <taxon>Neopterygii</taxon>
        <taxon>Teleostei</taxon>
        <taxon>Neoteleostei</taxon>
        <taxon>Acanthomorphata</taxon>
        <taxon>Eupercaria</taxon>
        <taxon>Perciformes</taxon>
        <taxon>Percoidei</taxon>
        <taxon>Percidae</taxon>
        <taxon>Etheostomatinae</taxon>
        <taxon>Etheostoma</taxon>
    </lineage>
</organism>
<evidence type="ECO:0000256" key="7">
    <source>
        <dbReference type="ARBA" id="ARBA00023180"/>
    </source>
</evidence>
<dbReference type="PANTHER" id="PTHR44170:SF54">
    <property type="entry name" value="FI24025P1"/>
    <property type="match status" value="1"/>
</dbReference>
<comment type="subcellular location">
    <subcellularLocation>
        <location evidence="1">Cell membrane</location>
    </subcellularLocation>
</comment>
<evidence type="ECO:0000313" key="11">
    <source>
        <dbReference type="Proteomes" id="UP000327493"/>
    </source>
</evidence>
<dbReference type="SMART" id="SM00409">
    <property type="entry name" value="IG"/>
    <property type="match status" value="2"/>
</dbReference>
<evidence type="ECO:0000256" key="8">
    <source>
        <dbReference type="ARBA" id="ARBA00023319"/>
    </source>
</evidence>